<dbReference type="PROSITE" id="PS51257">
    <property type="entry name" value="PROKAR_LIPOPROTEIN"/>
    <property type="match status" value="1"/>
</dbReference>
<evidence type="ECO:0000313" key="3">
    <source>
        <dbReference type="Proteomes" id="UP000294498"/>
    </source>
</evidence>
<dbReference type="Pfam" id="PF12771">
    <property type="entry name" value="SusD-like_2"/>
    <property type="match status" value="1"/>
</dbReference>
<sequence>MFRNIIRTAGVLLLMGSCSKSYLDVNNNNPNQVTTVSPHLLLAGTLNTTASIVTTDFPFLGCYQGYWTIAQGFSDITDYANYNFSTNFGQNIWTDVYGNLGNLAQIEAAAKADTTLVLYGAMAKIIKALNFQILVDVYNNIPYFDASSPLNIYPKYDNADTVYQHLVLTIDTAIAMINGATPGAVQPTGSDDIMFSGNMTSWKQLGNTLKLRMLLHQAGLTAKAAYIQARLADIATEGDGFLAGNAWVNPGYSQNTNQQNPFFSSFGFNSTGGAASNYTSFKANIYTIAFFNNTNDVRIGYDYAPLTGYTGNPPYLYVGAPFGTIGLPSPSSASSIGAYMPATSSTQAGPRVGLLQSDAQSCPLLTATESLFLQAEAAERGWISSDPQTLYQQAITASYAYLLVNNPDSAAGAYYAQPIQNVGWSASTNKLEAIIVQKWAALNGIDLEEVWSDYRRTGFPSDLPPSNSPNAVSKTPPVRLLYPQIEYQTNAANVNAEGSINQFTSKIFWIP</sequence>
<keyword evidence="1" id="KW-0732">Signal</keyword>
<dbReference type="Gene3D" id="1.25.40.390">
    <property type="match status" value="1"/>
</dbReference>
<dbReference type="EMBL" id="SODV01000001">
    <property type="protein sequence ID" value="TDW99203.1"/>
    <property type="molecule type" value="Genomic_DNA"/>
</dbReference>
<feature type="chain" id="PRO_5020848993" evidence="1">
    <location>
        <begin position="24"/>
        <end position="511"/>
    </location>
</feature>
<feature type="signal peptide" evidence="1">
    <location>
        <begin position="1"/>
        <end position="23"/>
    </location>
</feature>
<gene>
    <name evidence="2" type="ORF">EDB95_0212</name>
</gene>
<reference evidence="2 3" key="1">
    <citation type="submission" date="2019-03" db="EMBL/GenBank/DDBJ databases">
        <title>Genomic Encyclopedia of Type Strains, Phase IV (KMG-IV): sequencing the most valuable type-strain genomes for metagenomic binning, comparative biology and taxonomic classification.</title>
        <authorList>
            <person name="Goeker M."/>
        </authorList>
    </citation>
    <scope>NUCLEOTIDE SEQUENCE [LARGE SCALE GENOMIC DNA]</scope>
    <source>
        <strain evidence="2 3">DSM 100059</strain>
    </source>
</reference>
<proteinExistence type="predicted"/>
<organism evidence="2 3">
    <name type="scientific">Dinghuibacter silviterrae</name>
    <dbReference type="NCBI Taxonomy" id="1539049"/>
    <lineage>
        <taxon>Bacteria</taxon>
        <taxon>Pseudomonadati</taxon>
        <taxon>Bacteroidota</taxon>
        <taxon>Chitinophagia</taxon>
        <taxon>Chitinophagales</taxon>
        <taxon>Chitinophagaceae</taxon>
        <taxon>Dinghuibacter</taxon>
    </lineage>
</organism>
<evidence type="ECO:0000313" key="2">
    <source>
        <dbReference type="EMBL" id="TDW99203.1"/>
    </source>
</evidence>
<comment type="caution">
    <text evidence="2">The sequence shown here is derived from an EMBL/GenBank/DDBJ whole genome shotgun (WGS) entry which is preliminary data.</text>
</comment>
<dbReference type="AlphaFoldDB" id="A0A4R8DMK8"/>
<dbReference type="InterPro" id="IPR011990">
    <property type="entry name" value="TPR-like_helical_dom_sf"/>
</dbReference>
<accession>A0A4R8DMK8</accession>
<evidence type="ECO:0000256" key="1">
    <source>
        <dbReference type="SAM" id="SignalP"/>
    </source>
</evidence>
<protein>
    <submittedName>
        <fullName evidence="2">SusD-like starch-binding protein associating with outer membrane</fullName>
    </submittedName>
</protein>
<dbReference type="Proteomes" id="UP000294498">
    <property type="component" value="Unassembled WGS sequence"/>
</dbReference>
<dbReference type="RefSeq" id="WP_162852441.1">
    <property type="nucleotide sequence ID" value="NZ_SODV01000001.1"/>
</dbReference>
<keyword evidence="3" id="KW-1185">Reference proteome</keyword>
<name>A0A4R8DMK8_9BACT</name>
<dbReference type="InterPro" id="IPR041662">
    <property type="entry name" value="SusD-like_2"/>
</dbReference>
<dbReference type="SUPFAM" id="SSF48452">
    <property type="entry name" value="TPR-like"/>
    <property type="match status" value="1"/>
</dbReference>